<protein>
    <recommendedName>
        <fullName evidence="3">HTH cro/C1-type domain-containing protein</fullName>
    </recommendedName>
</protein>
<name>A0ABP8XGQ8_9MICO</name>
<gene>
    <name evidence="1" type="ORF">GCM10023198_32050</name>
</gene>
<dbReference type="EMBL" id="BAABHM010000013">
    <property type="protein sequence ID" value="GAA4707226.1"/>
    <property type="molecule type" value="Genomic_DNA"/>
</dbReference>
<accession>A0ABP8XGQ8</accession>
<dbReference type="Proteomes" id="UP001500843">
    <property type="component" value="Unassembled WGS sequence"/>
</dbReference>
<reference evidence="2" key="1">
    <citation type="journal article" date="2019" name="Int. J. Syst. Evol. Microbiol.">
        <title>The Global Catalogue of Microorganisms (GCM) 10K type strain sequencing project: providing services to taxonomists for standard genome sequencing and annotation.</title>
        <authorList>
            <consortium name="The Broad Institute Genomics Platform"/>
            <consortium name="The Broad Institute Genome Sequencing Center for Infectious Disease"/>
            <person name="Wu L."/>
            <person name="Ma J."/>
        </authorList>
    </citation>
    <scope>NUCLEOTIDE SEQUENCE [LARGE SCALE GENOMIC DNA]</scope>
    <source>
        <strain evidence="2">JCM 17975</strain>
    </source>
</reference>
<proteinExistence type="predicted"/>
<evidence type="ECO:0000313" key="2">
    <source>
        <dbReference type="Proteomes" id="UP001500843"/>
    </source>
</evidence>
<keyword evidence="2" id="KW-1185">Reference proteome</keyword>
<organism evidence="1 2">
    <name type="scientific">Promicromonospora umidemergens</name>
    <dbReference type="NCBI Taxonomy" id="629679"/>
    <lineage>
        <taxon>Bacteria</taxon>
        <taxon>Bacillati</taxon>
        <taxon>Actinomycetota</taxon>
        <taxon>Actinomycetes</taxon>
        <taxon>Micrococcales</taxon>
        <taxon>Promicromonosporaceae</taxon>
        <taxon>Promicromonospora</taxon>
    </lineage>
</organism>
<comment type="caution">
    <text evidence="1">The sequence shown here is derived from an EMBL/GenBank/DDBJ whole genome shotgun (WGS) entry which is preliminary data.</text>
</comment>
<evidence type="ECO:0008006" key="3">
    <source>
        <dbReference type="Google" id="ProtNLM"/>
    </source>
</evidence>
<sequence>MIWLMDNEPISVRPLDLAVAAEVRADMARWNFTISGMAAAVNMNRAPFTERYHGRRPFAPSELQKVAARFGATASDILARAESAAPAEELAAAS</sequence>
<evidence type="ECO:0000313" key="1">
    <source>
        <dbReference type="EMBL" id="GAA4707226.1"/>
    </source>
</evidence>